<dbReference type="Pfam" id="PF16656">
    <property type="entry name" value="Pur_ac_phosph_N"/>
    <property type="match status" value="1"/>
</dbReference>
<dbReference type="InterPro" id="IPR015914">
    <property type="entry name" value="PAPs_N"/>
</dbReference>
<evidence type="ECO:0000259" key="2">
    <source>
        <dbReference type="Pfam" id="PF00149"/>
    </source>
</evidence>
<proteinExistence type="predicted"/>
<keyword evidence="1" id="KW-0732">Signal</keyword>
<name>A0A3B0UH09_9ZZZZ</name>
<dbReference type="SUPFAM" id="SSF49785">
    <property type="entry name" value="Galactose-binding domain-like"/>
    <property type="match status" value="1"/>
</dbReference>
<dbReference type="Pfam" id="PF13860">
    <property type="entry name" value="FlgD_ig"/>
    <property type="match status" value="1"/>
</dbReference>
<dbReference type="Gene3D" id="3.60.21.10">
    <property type="match status" value="1"/>
</dbReference>
<dbReference type="PANTHER" id="PTHR22953">
    <property type="entry name" value="ACID PHOSPHATASE RELATED"/>
    <property type="match status" value="1"/>
</dbReference>
<evidence type="ECO:0000259" key="4">
    <source>
        <dbReference type="Pfam" id="PF16656"/>
    </source>
</evidence>
<dbReference type="InterPro" id="IPR008963">
    <property type="entry name" value="Purple_acid_Pase-like_N"/>
</dbReference>
<feature type="domain" description="Calcineurin-like phosphoesterase" evidence="2">
    <location>
        <begin position="184"/>
        <end position="380"/>
    </location>
</feature>
<dbReference type="GO" id="GO:0046872">
    <property type="term" value="F:metal ion binding"/>
    <property type="evidence" value="ECO:0007669"/>
    <property type="project" value="InterPro"/>
</dbReference>
<evidence type="ECO:0000259" key="3">
    <source>
        <dbReference type="Pfam" id="PF13860"/>
    </source>
</evidence>
<reference evidence="5" key="1">
    <citation type="submission" date="2018-06" db="EMBL/GenBank/DDBJ databases">
        <authorList>
            <person name="Zhirakovskaya E."/>
        </authorList>
    </citation>
    <scope>NUCLEOTIDE SEQUENCE</scope>
</reference>
<dbReference type="EMBL" id="UOEP01000200">
    <property type="protein sequence ID" value="VAW23779.1"/>
    <property type="molecule type" value="Genomic_DNA"/>
</dbReference>
<dbReference type="InterPro" id="IPR004843">
    <property type="entry name" value="Calcineurin-like_PHP"/>
</dbReference>
<dbReference type="GO" id="GO:0003993">
    <property type="term" value="F:acid phosphatase activity"/>
    <property type="evidence" value="ECO:0007669"/>
    <property type="project" value="InterPro"/>
</dbReference>
<dbReference type="InterPro" id="IPR039331">
    <property type="entry name" value="PAPs-like"/>
</dbReference>
<dbReference type="SUPFAM" id="SSF56300">
    <property type="entry name" value="Metallo-dependent phosphatases"/>
    <property type="match status" value="1"/>
</dbReference>
<dbReference type="InterPro" id="IPR029052">
    <property type="entry name" value="Metallo-depent_PP-like"/>
</dbReference>
<evidence type="ECO:0008006" key="6">
    <source>
        <dbReference type="Google" id="ProtNLM"/>
    </source>
</evidence>
<dbReference type="AlphaFoldDB" id="A0A3B0UH09"/>
<dbReference type="InterPro" id="IPR026444">
    <property type="entry name" value="Secre_tail"/>
</dbReference>
<gene>
    <name evidence="5" type="ORF">MNBD_BACTEROID01-524</name>
</gene>
<feature type="domain" description="Purple acid phosphatase N-terminal" evidence="4">
    <location>
        <begin position="91"/>
        <end position="166"/>
    </location>
</feature>
<sequence>MYKRTIIVFFTIIAGLADVTAATHLDDDFNGYATTAGLQNKWGLSWKRAGVTTFSRTLDPSNGEGGSNAALWVDDITYIGGLPPLVRSPYLQNITQSSVKVMWGSNEPAGKVFWGSTVGNYPNSTPSVTFKDNNGVYVHTATISGLTAGETVYYYVEDGANGNIGENDDTYHATSAPASGTPFRLIVYSDSQASWKKITHHGQVISAMIPHNPDVILNCGDLAYDGLLSYFNDNFFSNAAPIQKNTAIYPAPGNHDVRVLAANRTNWDADIKNWRDLFDLPKNTKNNTEDYYYFDYADVRFIALNSVTTNYNNGNVYYNTTRNQLMKDWLRETLAATTQTWKIVYFHHQAFTDFVSDQGWDALFEQYGVQMVFFGHGHTYYPTHKNGVMYTMNGGGGGPLHEVPWWGFYDYYVPGAFREHHFVQVDISSEKLAVNVYNENGVLRHSYMLDTGGNLTNNVATPPQEAVDNFELYVDGNDFSEDWEWYGGVNGGTLNRYFDIGGASGNSHVIRTEFSFSSGDSNPYGYAGLGGLWRWEDYTGLKLWVKGSQSGAGHNFEIRILEGSGEDKFKYSIPISGLDTNGQYIYPQFSDFVWYGDGGRPAANGKLDLDRIVAFFVGAGFTGTATSSGASTIFVDDITAVINPPSRTGLDFALPGKFTLHQNYPNPFNSTTAIQYDLPKSANVQLIVYDIFGREIISLVNSRSDAGYHNVQWDGRNMIGGKVPPGIYVYQIKTEGGTSSRKLLKCYK</sequence>
<dbReference type="Gene3D" id="2.60.40.4070">
    <property type="match status" value="1"/>
</dbReference>
<dbReference type="NCBIfam" id="TIGR04183">
    <property type="entry name" value="Por_Secre_tail"/>
    <property type="match status" value="1"/>
</dbReference>
<organism evidence="5">
    <name type="scientific">hydrothermal vent metagenome</name>
    <dbReference type="NCBI Taxonomy" id="652676"/>
    <lineage>
        <taxon>unclassified sequences</taxon>
        <taxon>metagenomes</taxon>
        <taxon>ecological metagenomes</taxon>
    </lineage>
</organism>
<dbReference type="InterPro" id="IPR025965">
    <property type="entry name" value="FlgD/Vpr_Ig-like"/>
</dbReference>
<feature type="domain" description="FlgD/Vpr Ig-like" evidence="3">
    <location>
        <begin position="671"/>
        <end position="735"/>
    </location>
</feature>
<accession>A0A3B0UH09</accession>
<evidence type="ECO:0000313" key="5">
    <source>
        <dbReference type="EMBL" id="VAW23779.1"/>
    </source>
</evidence>
<protein>
    <recommendedName>
        <fullName evidence="6">Calcineurin-like phosphoesterase domain-containing protein</fullName>
    </recommendedName>
</protein>
<dbReference type="PANTHER" id="PTHR22953:SF153">
    <property type="entry name" value="PURPLE ACID PHOSPHATASE"/>
    <property type="match status" value="1"/>
</dbReference>
<dbReference type="Pfam" id="PF00149">
    <property type="entry name" value="Metallophos"/>
    <property type="match status" value="1"/>
</dbReference>
<evidence type="ECO:0000256" key="1">
    <source>
        <dbReference type="ARBA" id="ARBA00022729"/>
    </source>
</evidence>
<dbReference type="InterPro" id="IPR008979">
    <property type="entry name" value="Galactose-bd-like_sf"/>
</dbReference>
<dbReference type="SUPFAM" id="SSF49363">
    <property type="entry name" value="Purple acid phosphatase, N-terminal domain"/>
    <property type="match status" value="1"/>
</dbReference>